<dbReference type="PROSITE" id="PS51078">
    <property type="entry name" value="ICLR_ED"/>
    <property type="match status" value="1"/>
</dbReference>
<keyword evidence="1" id="KW-0805">Transcription regulation</keyword>
<dbReference type="RefSeq" id="WP_170159470.1">
    <property type="nucleotide sequence ID" value="NZ_QQAV01000016.1"/>
</dbReference>
<sequence>MRPRKPVDHTDTATNQTLRRGLALLKAFRPGFPVLTNGALAELSGLAPSTVSRMTGALIEAGLLRQLPGAGGYAPTAACISLGFATFQAMAPVRQQVLARMEEAADRHNVSVSLAAPDGDDMVYVDTFRRARRETLMHIAPGVRIPMTYTALGTAALACMPAQARSAQIEHLVARHTGDRAALRAQIEAGVQHHQMHGWCQASWVADVVGVARAVHLPAHGILSFNCAGSSAQMSASKIERKLVPLLFELTELALAADSEAR</sequence>
<evidence type="ECO:0000313" key="6">
    <source>
        <dbReference type="Proteomes" id="UP000255265"/>
    </source>
</evidence>
<dbReference type="SMART" id="SM00346">
    <property type="entry name" value="HTH_ICLR"/>
    <property type="match status" value="1"/>
</dbReference>
<organism evidence="5 6">
    <name type="scientific">Pseudacidovorax intermedius</name>
    <dbReference type="NCBI Taxonomy" id="433924"/>
    <lineage>
        <taxon>Bacteria</taxon>
        <taxon>Pseudomonadati</taxon>
        <taxon>Pseudomonadota</taxon>
        <taxon>Betaproteobacteria</taxon>
        <taxon>Burkholderiales</taxon>
        <taxon>Comamonadaceae</taxon>
        <taxon>Pseudacidovorax</taxon>
    </lineage>
</organism>
<dbReference type="Proteomes" id="UP000255265">
    <property type="component" value="Unassembled WGS sequence"/>
</dbReference>
<dbReference type="SUPFAM" id="SSF55781">
    <property type="entry name" value="GAF domain-like"/>
    <property type="match status" value="1"/>
</dbReference>
<dbReference type="GO" id="GO:0045892">
    <property type="term" value="P:negative regulation of DNA-templated transcription"/>
    <property type="evidence" value="ECO:0007669"/>
    <property type="project" value="TreeGrafter"/>
</dbReference>
<protein>
    <submittedName>
        <fullName evidence="5">DNA-binding IclR family transcriptional regulator</fullName>
    </submittedName>
</protein>
<evidence type="ECO:0000256" key="1">
    <source>
        <dbReference type="ARBA" id="ARBA00023015"/>
    </source>
</evidence>
<gene>
    <name evidence="5" type="ORF">DFR41_11626</name>
</gene>
<dbReference type="GO" id="GO:0003677">
    <property type="term" value="F:DNA binding"/>
    <property type="evidence" value="ECO:0007669"/>
    <property type="project" value="UniProtKB-KW"/>
</dbReference>
<dbReference type="EMBL" id="QQAV01000016">
    <property type="protein sequence ID" value="RDI17699.1"/>
    <property type="molecule type" value="Genomic_DNA"/>
</dbReference>
<proteinExistence type="predicted"/>
<evidence type="ECO:0000256" key="2">
    <source>
        <dbReference type="ARBA" id="ARBA00023125"/>
    </source>
</evidence>
<dbReference type="PANTHER" id="PTHR30136">
    <property type="entry name" value="HELIX-TURN-HELIX TRANSCRIPTIONAL REGULATOR, ICLR FAMILY"/>
    <property type="match status" value="1"/>
</dbReference>
<reference evidence="5 6" key="1">
    <citation type="submission" date="2018-07" db="EMBL/GenBank/DDBJ databases">
        <title>Genomic Encyclopedia of Type Strains, Phase IV (KMG-IV): sequencing the most valuable type-strain genomes for metagenomic binning, comparative biology and taxonomic classification.</title>
        <authorList>
            <person name="Goeker M."/>
        </authorList>
    </citation>
    <scope>NUCLEOTIDE SEQUENCE [LARGE SCALE GENOMIC DNA]</scope>
    <source>
        <strain evidence="5 6">DSM 21352</strain>
    </source>
</reference>
<dbReference type="InterPro" id="IPR014757">
    <property type="entry name" value="Tscrpt_reg_IclR_C"/>
</dbReference>
<comment type="caution">
    <text evidence="5">The sequence shown here is derived from an EMBL/GenBank/DDBJ whole genome shotgun (WGS) entry which is preliminary data.</text>
</comment>
<dbReference type="Pfam" id="PF01614">
    <property type="entry name" value="IclR_C"/>
    <property type="match status" value="1"/>
</dbReference>
<feature type="domain" description="IclR-ED" evidence="4">
    <location>
        <begin position="78"/>
        <end position="262"/>
    </location>
</feature>
<keyword evidence="2 5" id="KW-0238">DNA-binding</keyword>
<dbReference type="InterPro" id="IPR036390">
    <property type="entry name" value="WH_DNA-bd_sf"/>
</dbReference>
<keyword evidence="3" id="KW-0804">Transcription</keyword>
<dbReference type="PANTHER" id="PTHR30136:SF33">
    <property type="entry name" value="TRANSCRIPTIONAL REGULATORY PROTEIN"/>
    <property type="match status" value="1"/>
</dbReference>
<dbReference type="SUPFAM" id="SSF46785">
    <property type="entry name" value="Winged helix' DNA-binding domain"/>
    <property type="match status" value="1"/>
</dbReference>
<dbReference type="InterPro" id="IPR005471">
    <property type="entry name" value="Tscrpt_reg_IclR_N"/>
</dbReference>
<dbReference type="GO" id="GO:0003700">
    <property type="term" value="F:DNA-binding transcription factor activity"/>
    <property type="evidence" value="ECO:0007669"/>
    <property type="project" value="TreeGrafter"/>
</dbReference>
<evidence type="ECO:0000313" key="5">
    <source>
        <dbReference type="EMBL" id="RDI17699.1"/>
    </source>
</evidence>
<dbReference type="InterPro" id="IPR036388">
    <property type="entry name" value="WH-like_DNA-bd_sf"/>
</dbReference>
<name>A0A370F3Q4_9BURK</name>
<evidence type="ECO:0000256" key="3">
    <source>
        <dbReference type="ARBA" id="ARBA00023163"/>
    </source>
</evidence>
<dbReference type="InterPro" id="IPR029016">
    <property type="entry name" value="GAF-like_dom_sf"/>
</dbReference>
<dbReference type="Gene3D" id="1.10.10.10">
    <property type="entry name" value="Winged helix-like DNA-binding domain superfamily/Winged helix DNA-binding domain"/>
    <property type="match status" value="1"/>
</dbReference>
<dbReference type="AlphaFoldDB" id="A0A370F3Q4"/>
<dbReference type="Pfam" id="PF09339">
    <property type="entry name" value="HTH_IclR"/>
    <property type="match status" value="1"/>
</dbReference>
<keyword evidence="6" id="KW-1185">Reference proteome</keyword>
<dbReference type="InterPro" id="IPR050707">
    <property type="entry name" value="HTH_MetabolicPath_Reg"/>
</dbReference>
<dbReference type="Gene3D" id="3.30.450.40">
    <property type="match status" value="1"/>
</dbReference>
<accession>A0A370F3Q4</accession>
<evidence type="ECO:0000259" key="4">
    <source>
        <dbReference type="PROSITE" id="PS51078"/>
    </source>
</evidence>